<dbReference type="Gene3D" id="2.60.120.200">
    <property type="match status" value="1"/>
</dbReference>
<dbReference type="PANTHER" id="PTHR23282:SF137">
    <property type="entry name" value="MAM DOMAIN-CONTAINING GLYCOSYLPHOSPHATIDYLINOSITOL ANCHOR PROTEIN 2"/>
    <property type="match status" value="1"/>
</dbReference>
<dbReference type="EMBL" id="SRMA01025408">
    <property type="protein sequence ID" value="TRY95097.1"/>
    <property type="molecule type" value="Genomic_DNA"/>
</dbReference>
<name>A0A553QYS5_9TELE</name>
<dbReference type="FunFam" id="2.60.120.200:FF:000019">
    <property type="entry name" value="MAM domain containing glycosylphosphatidylinositol anchor 2"/>
    <property type="match status" value="1"/>
</dbReference>
<keyword evidence="6" id="KW-0325">Glycoprotein</keyword>
<dbReference type="PANTHER" id="PTHR23282">
    <property type="entry name" value="APICAL ENDOSOMAL GLYCOPROTEIN PRECURSOR"/>
    <property type="match status" value="1"/>
</dbReference>
<evidence type="ECO:0000256" key="5">
    <source>
        <dbReference type="ARBA" id="ARBA00023157"/>
    </source>
</evidence>
<dbReference type="CDD" id="cd06263">
    <property type="entry name" value="MAM"/>
    <property type="match status" value="1"/>
</dbReference>
<dbReference type="InterPro" id="IPR051560">
    <property type="entry name" value="MAM_domain-containing"/>
</dbReference>
<dbReference type="Proteomes" id="UP000316079">
    <property type="component" value="Unassembled WGS sequence"/>
</dbReference>
<gene>
    <name evidence="11" type="ORF">DNTS_016337</name>
</gene>
<evidence type="ECO:0000313" key="11">
    <source>
        <dbReference type="EMBL" id="TRY95097.1"/>
    </source>
</evidence>
<dbReference type="OrthoDB" id="6107927at2759"/>
<dbReference type="Pfam" id="PF00629">
    <property type="entry name" value="MAM"/>
    <property type="match status" value="1"/>
</dbReference>
<keyword evidence="4" id="KW-0472">Membrane</keyword>
<evidence type="ECO:0000256" key="2">
    <source>
        <dbReference type="ARBA" id="ARBA00022475"/>
    </source>
</evidence>
<evidence type="ECO:0000256" key="1">
    <source>
        <dbReference type="ARBA" id="ARBA00004609"/>
    </source>
</evidence>
<dbReference type="SMART" id="SM00137">
    <property type="entry name" value="MAM"/>
    <property type="match status" value="1"/>
</dbReference>
<evidence type="ECO:0000256" key="8">
    <source>
        <dbReference type="ARBA" id="ARBA00023319"/>
    </source>
</evidence>
<evidence type="ECO:0000256" key="7">
    <source>
        <dbReference type="ARBA" id="ARBA00023288"/>
    </source>
</evidence>
<dbReference type="SUPFAM" id="SSF49899">
    <property type="entry name" value="Concanavalin A-like lectins/glucanases"/>
    <property type="match status" value="1"/>
</dbReference>
<evidence type="ECO:0000259" key="10">
    <source>
        <dbReference type="PROSITE" id="PS50060"/>
    </source>
</evidence>
<reference evidence="11 12" key="1">
    <citation type="journal article" date="2019" name="Sci. Data">
        <title>Hybrid genome assembly and annotation of Danionella translucida.</title>
        <authorList>
            <person name="Kadobianskyi M."/>
            <person name="Schulze L."/>
            <person name="Schuelke M."/>
            <person name="Judkewitz B."/>
        </authorList>
    </citation>
    <scope>NUCLEOTIDE SEQUENCE [LARGE SCALE GENOMIC DNA]</scope>
    <source>
        <strain evidence="11 12">Bolton</strain>
    </source>
</reference>
<accession>A0A553QYS5</accession>
<keyword evidence="12" id="KW-1185">Reference proteome</keyword>
<protein>
    <recommendedName>
        <fullName evidence="10">MAM domain-containing protein</fullName>
    </recommendedName>
</protein>
<keyword evidence="5" id="KW-1015">Disulfide bond</keyword>
<keyword evidence="3" id="KW-0336">GPI-anchor</keyword>
<comment type="caution">
    <text evidence="11">The sequence shown here is derived from an EMBL/GenBank/DDBJ whole genome shotgun (WGS) entry which is preliminary data.</text>
</comment>
<evidence type="ECO:0000313" key="12">
    <source>
        <dbReference type="Proteomes" id="UP000316079"/>
    </source>
</evidence>
<feature type="compositionally biased region" description="Polar residues" evidence="9">
    <location>
        <begin position="116"/>
        <end position="130"/>
    </location>
</feature>
<dbReference type="PROSITE" id="PS50060">
    <property type="entry name" value="MAM_2"/>
    <property type="match status" value="1"/>
</dbReference>
<dbReference type="InterPro" id="IPR000998">
    <property type="entry name" value="MAM_dom"/>
</dbReference>
<evidence type="ECO:0000256" key="6">
    <source>
        <dbReference type="ARBA" id="ARBA00023180"/>
    </source>
</evidence>
<keyword evidence="7" id="KW-0449">Lipoprotein</keyword>
<evidence type="ECO:0000256" key="3">
    <source>
        <dbReference type="ARBA" id="ARBA00022622"/>
    </source>
</evidence>
<dbReference type="GO" id="GO:0005886">
    <property type="term" value="C:plasma membrane"/>
    <property type="evidence" value="ECO:0007669"/>
    <property type="project" value="UniProtKB-SubCell"/>
</dbReference>
<feature type="non-terminal residue" evidence="11">
    <location>
        <position position="1"/>
    </location>
</feature>
<comment type="subcellular location">
    <subcellularLocation>
        <location evidence="1">Cell membrane</location>
        <topology evidence="1">Lipid-anchor</topology>
        <topology evidence="1">GPI-anchor</topology>
    </subcellularLocation>
</comment>
<dbReference type="InterPro" id="IPR013320">
    <property type="entry name" value="ConA-like_dom_sf"/>
</dbReference>
<sequence>VGHQRWWEQELTRDEDIEKGQLLSHNLTELIKPEAYQVRITPITRFGEGDSTERIIRYSAPVNPHWNKSYLNVFSIESTGKFHCGFEEDTVCMFTQDKSEEFDWTRHSAATRDTKYTPNTGPSSDRSGSKQGFYMYIETSRPRLEGDKARLLTPSFNIAPKNPYGNVANNPTYCFSFYYHMYGKHIGTLNVYLRQKSQTGQDTSVWTLSGNQGDRWRQARVNINPTSSFQLVLEGIRGSGIEGDIAVDDVTIEEGECRDPPPSSSEYCTYLLL</sequence>
<dbReference type="STRING" id="623744.A0A553QYS5"/>
<proteinExistence type="predicted"/>
<feature type="region of interest" description="Disordered" evidence="9">
    <location>
        <begin position="112"/>
        <end position="132"/>
    </location>
</feature>
<evidence type="ECO:0000256" key="4">
    <source>
        <dbReference type="ARBA" id="ARBA00023136"/>
    </source>
</evidence>
<organism evidence="11 12">
    <name type="scientific">Danionella cerebrum</name>
    <dbReference type="NCBI Taxonomy" id="2873325"/>
    <lineage>
        <taxon>Eukaryota</taxon>
        <taxon>Metazoa</taxon>
        <taxon>Chordata</taxon>
        <taxon>Craniata</taxon>
        <taxon>Vertebrata</taxon>
        <taxon>Euteleostomi</taxon>
        <taxon>Actinopterygii</taxon>
        <taxon>Neopterygii</taxon>
        <taxon>Teleostei</taxon>
        <taxon>Ostariophysi</taxon>
        <taxon>Cypriniformes</taxon>
        <taxon>Danionidae</taxon>
        <taxon>Danioninae</taxon>
        <taxon>Danionella</taxon>
    </lineage>
</organism>
<dbReference type="AlphaFoldDB" id="A0A553QYS5"/>
<keyword evidence="8" id="KW-0393">Immunoglobulin domain</keyword>
<feature type="domain" description="MAM" evidence="10">
    <location>
        <begin position="82"/>
        <end position="259"/>
    </location>
</feature>
<evidence type="ECO:0000256" key="9">
    <source>
        <dbReference type="SAM" id="MobiDB-lite"/>
    </source>
</evidence>
<keyword evidence="2" id="KW-1003">Cell membrane</keyword>
<dbReference type="GO" id="GO:0098552">
    <property type="term" value="C:side of membrane"/>
    <property type="evidence" value="ECO:0007669"/>
    <property type="project" value="UniProtKB-KW"/>
</dbReference>